<reference evidence="3" key="1">
    <citation type="submission" date="2016-10" db="EMBL/GenBank/DDBJ databases">
        <authorList>
            <person name="Varghese N."/>
            <person name="Submissions S."/>
        </authorList>
    </citation>
    <scope>NUCLEOTIDE SEQUENCE [LARGE SCALE GENOMIC DNA]</scope>
    <source>
        <strain evidence="3">IBRC-M 10655</strain>
    </source>
</reference>
<evidence type="ECO:0000256" key="1">
    <source>
        <dbReference type="SAM" id="MobiDB-lite"/>
    </source>
</evidence>
<dbReference type="STRING" id="504798.SAMN05421871_106109"/>
<proteinExistence type="predicted"/>
<dbReference type="EMBL" id="FNJB01000006">
    <property type="protein sequence ID" value="SDP10746.1"/>
    <property type="molecule type" value="Genomic_DNA"/>
</dbReference>
<protein>
    <recommendedName>
        <fullName evidence="4">PPE family protein</fullName>
    </recommendedName>
</protein>
<organism evidence="2 3">
    <name type="scientific">Actinokineospora alba</name>
    <dbReference type="NCBI Taxonomy" id="504798"/>
    <lineage>
        <taxon>Bacteria</taxon>
        <taxon>Bacillati</taxon>
        <taxon>Actinomycetota</taxon>
        <taxon>Actinomycetes</taxon>
        <taxon>Pseudonocardiales</taxon>
        <taxon>Pseudonocardiaceae</taxon>
        <taxon>Actinokineospora</taxon>
    </lineage>
</organism>
<feature type="compositionally biased region" description="Gly residues" evidence="1">
    <location>
        <begin position="280"/>
        <end position="379"/>
    </location>
</feature>
<evidence type="ECO:0008006" key="4">
    <source>
        <dbReference type="Google" id="ProtNLM"/>
    </source>
</evidence>
<gene>
    <name evidence="2" type="ORF">SAMN05192558_106343</name>
</gene>
<evidence type="ECO:0000313" key="2">
    <source>
        <dbReference type="EMBL" id="SDP10746.1"/>
    </source>
</evidence>
<dbReference type="Proteomes" id="UP000199651">
    <property type="component" value="Unassembled WGS sequence"/>
</dbReference>
<dbReference type="AlphaFoldDB" id="A0A1H0Q222"/>
<keyword evidence="3" id="KW-1185">Reference proteome</keyword>
<feature type="region of interest" description="Disordered" evidence="1">
    <location>
        <begin position="168"/>
        <end position="414"/>
    </location>
</feature>
<evidence type="ECO:0000313" key="3">
    <source>
        <dbReference type="Proteomes" id="UP000199651"/>
    </source>
</evidence>
<accession>A0A1H0Q222</accession>
<feature type="compositionally biased region" description="Basic and acidic residues" evidence="1">
    <location>
        <begin position="195"/>
        <end position="213"/>
    </location>
</feature>
<feature type="region of interest" description="Disordered" evidence="1">
    <location>
        <begin position="105"/>
        <end position="137"/>
    </location>
</feature>
<name>A0A1H0Q222_9PSEU</name>
<sequence>MTDPHLGVDGLSAYEIYQALKVHAQGTESLQQTSSAAHSESVLEAARANRVLELSVKIASGWEGAAGDAALGSAKPLIDVSKIGAENLQKTTKILESQSDGFHAASSAVRPVAENPPETGFFDDIKPWATDTPSESEQYEADSLNNIRVYEAYDHQSMAHDEALPMDYSYIQDPGGSIAIEPPGKTPPVEPGGGGDKDPYTPPGRIDEGRDEWTPPPVKPIEPVDPRPIEPVDPTKPQTDETRPNQHIQTKPDPVQVRPLPTDHPGPSNQNNNNNNNIYGPGGTGTGRGADGTGRGSGGPGGLRGGGGGGGGGAGGAGGSGMRGGGLGSGAGEHGAGGRSGALGAGGDHGPGGRGGAGAGGRGGGAGMGGGMGGGGKGQGGEDEEHTRASFLQEDDPEAIFGTDQITAPPVIGG</sequence>